<evidence type="ECO:0000256" key="1">
    <source>
        <dbReference type="ARBA" id="ARBA00004141"/>
    </source>
</evidence>
<feature type="transmembrane region" description="Helical" evidence="5">
    <location>
        <begin position="114"/>
        <end position="133"/>
    </location>
</feature>
<feature type="domain" description="O-antigen ligase-related" evidence="6">
    <location>
        <begin position="311"/>
        <end position="457"/>
    </location>
</feature>
<dbReference type="AlphaFoldDB" id="A0A366F7D9"/>
<dbReference type="InterPro" id="IPR051533">
    <property type="entry name" value="WaaL-like"/>
</dbReference>
<sequence>MSSFRVSIVRFFAVARGEARIASAGAPQVAWRLLGLAGWTVAAILSGLLVGVVAVALPPMGLAGVVGIFGLALLWVLPDGLTPPDRFIRLNLLIVVFADICIPTYYSLQVPGLPWISVRRVVTFVLIFMFSIAFSTSRSSRARIFSVVNDNKLIFVGVFGFLITIVASIFTSITPFGSLNGLVSALLEWYVPFICAIYVLRDVKDVEMMIRFICWCAIGLMLVAAVEFVTGKSLYISIMPRFMYDQMIANSDYARDVLTSGFHNRMGQVRVNGPYSVSLSFAEFQAMVAPFGAAFLLHGRNMFDRVFGIAVLLACLIAIYMSGSRGGYLSFLVGNFMFVMLFVVRSRLLQPRSLIAPLFGILGGAAFVVVAVAIAFVGRVHNVIFASGEGDSSNQARLLQWTLAWPKIVANPVTGHGFAAGGEIVGYRASAAAPLSVDSFLLSLLVETGLPSVILYFGTSLVSTFVGVKQYFLDQGRGGVLAGGLACSITGFTAYRFFLSQRENQTLLFILVGCVAIVRHLYVEERAARTPAG</sequence>
<feature type="transmembrane region" description="Helical" evidence="5">
    <location>
        <begin position="29"/>
        <end position="54"/>
    </location>
</feature>
<evidence type="ECO:0000259" key="6">
    <source>
        <dbReference type="Pfam" id="PF04932"/>
    </source>
</evidence>
<feature type="transmembrane region" description="Helical" evidence="5">
    <location>
        <begin position="153"/>
        <end position="173"/>
    </location>
</feature>
<accession>A0A366F7D9</accession>
<dbReference type="RefSeq" id="WP_113890391.1">
    <property type="nucleotide sequence ID" value="NZ_QNRK01000018.1"/>
</dbReference>
<dbReference type="Pfam" id="PF04932">
    <property type="entry name" value="Wzy_C"/>
    <property type="match status" value="1"/>
</dbReference>
<feature type="transmembrane region" description="Helical" evidence="5">
    <location>
        <begin position="356"/>
        <end position="377"/>
    </location>
</feature>
<evidence type="ECO:0000313" key="7">
    <source>
        <dbReference type="EMBL" id="RBP10564.1"/>
    </source>
</evidence>
<dbReference type="Proteomes" id="UP000253529">
    <property type="component" value="Unassembled WGS sequence"/>
</dbReference>
<feature type="transmembrane region" description="Helical" evidence="5">
    <location>
        <begin position="449"/>
        <end position="468"/>
    </location>
</feature>
<dbReference type="EMBL" id="QNRK01000018">
    <property type="protein sequence ID" value="RBP10564.1"/>
    <property type="molecule type" value="Genomic_DNA"/>
</dbReference>
<evidence type="ECO:0000256" key="5">
    <source>
        <dbReference type="SAM" id="Phobius"/>
    </source>
</evidence>
<feature type="transmembrane region" description="Helical" evidence="5">
    <location>
        <begin position="90"/>
        <end position="108"/>
    </location>
</feature>
<feature type="transmembrane region" description="Helical" evidence="5">
    <location>
        <begin position="480"/>
        <end position="499"/>
    </location>
</feature>
<keyword evidence="2 5" id="KW-0812">Transmembrane</keyword>
<keyword evidence="4 5" id="KW-0472">Membrane</keyword>
<protein>
    <submittedName>
        <fullName evidence="7">O-antigen ligase-like membrane protein</fullName>
    </submittedName>
</protein>
<name>A0A366F7D9_9HYPH</name>
<evidence type="ECO:0000313" key="8">
    <source>
        <dbReference type="Proteomes" id="UP000253529"/>
    </source>
</evidence>
<keyword evidence="8" id="KW-1185">Reference proteome</keyword>
<comment type="subcellular location">
    <subcellularLocation>
        <location evidence="1">Membrane</location>
        <topology evidence="1">Multi-pass membrane protein</topology>
    </subcellularLocation>
</comment>
<feature type="transmembrane region" description="Helical" evidence="5">
    <location>
        <begin position="505"/>
        <end position="522"/>
    </location>
</feature>
<comment type="caution">
    <text evidence="7">The sequence shown here is derived from an EMBL/GenBank/DDBJ whole genome shotgun (WGS) entry which is preliminary data.</text>
</comment>
<dbReference type="PANTHER" id="PTHR37422:SF13">
    <property type="entry name" value="LIPOPOLYSACCHARIDE BIOSYNTHESIS PROTEIN PA4999-RELATED"/>
    <property type="match status" value="1"/>
</dbReference>
<feature type="transmembrane region" description="Helical" evidence="5">
    <location>
        <begin position="275"/>
        <end position="296"/>
    </location>
</feature>
<gene>
    <name evidence="7" type="ORF">DFR50_11850</name>
</gene>
<feature type="transmembrane region" description="Helical" evidence="5">
    <location>
        <begin position="179"/>
        <end position="200"/>
    </location>
</feature>
<proteinExistence type="predicted"/>
<evidence type="ECO:0000256" key="4">
    <source>
        <dbReference type="ARBA" id="ARBA00023136"/>
    </source>
</evidence>
<evidence type="ECO:0000256" key="2">
    <source>
        <dbReference type="ARBA" id="ARBA00022692"/>
    </source>
</evidence>
<dbReference type="PANTHER" id="PTHR37422">
    <property type="entry name" value="TEICHURONIC ACID BIOSYNTHESIS PROTEIN TUAE"/>
    <property type="match status" value="1"/>
</dbReference>
<dbReference type="InterPro" id="IPR007016">
    <property type="entry name" value="O-antigen_ligase-rel_domated"/>
</dbReference>
<organism evidence="7 8">
    <name type="scientific">Roseiarcus fermentans</name>
    <dbReference type="NCBI Taxonomy" id="1473586"/>
    <lineage>
        <taxon>Bacteria</taxon>
        <taxon>Pseudomonadati</taxon>
        <taxon>Pseudomonadota</taxon>
        <taxon>Alphaproteobacteria</taxon>
        <taxon>Hyphomicrobiales</taxon>
        <taxon>Roseiarcaceae</taxon>
        <taxon>Roseiarcus</taxon>
    </lineage>
</organism>
<feature type="transmembrane region" description="Helical" evidence="5">
    <location>
        <begin position="327"/>
        <end position="344"/>
    </location>
</feature>
<dbReference type="GO" id="GO:0016020">
    <property type="term" value="C:membrane"/>
    <property type="evidence" value="ECO:0007669"/>
    <property type="project" value="UniProtKB-SubCell"/>
</dbReference>
<keyword evidence="3 5" id="KW-1133">Transmembrane helix</keyword>
<keyword evidence="7" id="KW-0436">Ligase</keyword>
<dbReference type="OrthoDB" id="7209936at2"/>
<feature type="transmembrane region" description="Helical" evidence="5">
    <location>
        <begin position="60"/>
        <end position="78"/>
    </location>
</feature>
<feature type="transmembrane region" description="Helical" evidence="5">
    <location>
        <begin position="303"/>
        <end position="321"/>
    </location>
</feature>
<reference evidence="7 8" key="1">
    <citation type="submission" date="2018-06" db="EMBL/GenBank/DDBJ databases">
        <title>Genomic Encyclopedia of Type Strains, Phase IV (KMG-IV): sequencing the most valuable type-strain genomes for metagenomic binning, comparative biology and taxonomic classification.</title>
        <authorList>
            <person name="Goeker M."/>
        </authorList>
    </citation>
    <scope>NUCLEOTIDE SEQUENCE [LARGE SCALE GENOMIC DNA]</scope>
    <source>
        <strain evidence="7 8">DSM 24875</strain>
    </source>
</reference>
<feature type="transmembrane region" description="Helical" evidence="5">
    <location>
        <begin position="212"/>
        <end position="238"/>
    </location>
</feature>
<dbReference type="GO" id="GO:0016874">
    <property type="term" value="F:ligase activity"/>
    <property type="evidence" value="ECO:0007669"/>
    <property type="project" value="UniProtKB-KW"/>
</dbReference>
<evidence type="ECO:0000256" key="3">
    <source>
        <dbReference type="ARBA" id="ARBA00022989"/>
    </source>
</evidence>